<dbReference type="PANTHER" id="PTHR43630:SF2">
    <property type="entry name" value="GLYCOSYLTRANSFERASE"/>
    <property type="match status" value="1"/>
</dbReference>
<dbReference type="EMBL" id="JBHTIU010000048">
    <property type="protein sequence ID" value="MFD0870481.1"/>
    <property type="molecule type" value="Genomic_DNA"/>
</dbReference>
<dbReference type="InterPro" id="IPR019734">
    <property type="entry name" value="TPR_rpt"/>
</dbReference>
<keyword evidence="1" id="KW-0802">TPR repeat</keyword>
<evidence type="ECO:0000313" key="3">
    <source>
        <dbReference type="EMBL" id="MFD0870481.1"/>
    </source>
</evidence>
<dbReference type="InterPro" id="IPR001173">
    <property type="entry name" value="Glyco_trans_2-like"/>
</dbReference>
<reference evidence="4" key="1">
    <citation type="journal article" date="2019" name="Int. J. Syst. Evol. Microbiol.">
        <title>The Global Catalogue of Microorganisms (GCM) 10K type strain sequencing project: providing services to taxonomists for standard genome sequencing and annotation.</title>
        <authorList>
            <consortium name="The Broad Institute Genomics Platform"/>
            <consortium name="The Broad Institute Genome Sequencing Center for Infectious Disease"/>
            <person name="Wu L."/>
            <person name="Ma J."/>
        </authorList>
    </citation>
    <scope>NUCLEOTIDE SEQUENCE [LARGE SCALE GENOMIC DNA]</scope>
    <source>
        <strain evidence="4">CCUG 57263</strain>
    </source>
</reference>
<dbReference type="PROSITE" id="PS50005">
    <property type="entry name" value="TPR"/>
    <property type="match status" value="2"/>
</dbReference>
<feature type="repeat" description="TPR" evidence="1">
    <location>
        <begin position="264"/>
        <end position="297"/>
    </location>
</feature>
<dbReference type="Pfam" id="PF00535">
    <property type="entry name" value="Glycos_transf_2"/>
    <property type="match status" value="1"/>
</dbReference>
<protein>
    <submittedName>
        <fullName evidence="3">Glycosyltransferase</fullName>
        <ecNumber evidence="3">2.4.-.-</ecNumber>
    </submittedName>
</protein>
<name>A0ABW3DAY7_9BACL</name>
<keyword evidence="3" id="KW-0328">Glycosyltransferase</keyword>
<dbReference type="PANTHER" id="PTHR43630">
    <property type="entry name" value="POLY-BETA-1,6-N-ACETYL-D-GLUCOSAMINE SYNTHASE"/>
    <property type="match status" value="1"/>
</dbReference>
<dbReference type="Gene3D" id="1.25.40.10">
    <property type="entry name" value="Tetratricopeptide repeat domain"/>
    <property type="match status" value="1"/>
</dbReference>
<evidence type="ECO:0000256" key="1">
    <source>
        <dbReference type="PROSITE-ProRule" id="PRU00339"/>
    </source>
</evidence>
<dbReference type="Gene3D" id="3.90.550.10">
    <property type="entry name" value="Spore Coat Polysaccharide Biosynthesis Protein SpsA, Chain A"/>
    <property type="match status" value="1"/>
</dbReference>
<dbReference type="EC" id="2.4.-.-" evidence="3"/>
<keyword evidence="3" id="KW-0808">Transferase</keyword>
<dbReference type="SUPFAM" id="SSF48452">
    <property type="entry name" value="TPR-like"/>
    <property type="match status" value="2"/>
</dbReference>
<keyword evidence="4" id="KW-1185">Reference proteome</keyword>
<dbReference type="RefSeq" id="WP_379289172.1">
    <property type="nucleotide sequence ID" value="NZ_JBHTIU010000048.1"/>
</dbReference>
<organism evidence="3 4">
    <name type="scientific">Paenibacillus residui</name>
    <dbReference type="NCBI Taxonomy" id="629724"/>
    <lineage>
        <taxon>Bacteria</taxon>
        <taxon>Bacillati</taxon>
        <taxon>Bacillota</taxon>
        <taxon>Bacilli</taxon>
        <taxon>Bacillales</taxon>
        <taxon>Paenibacillaceae</taxon>
        <taxon>Paenibacillus</taxon>
    </lineage>
</organism>
<sequence>MSRPSISLCMIVKNEESCLESCLESVQGHVDEIIIVDTGSTDRTVEIAESFNARVIYHDWKQDFASARNESIKYATKEYILQLDADEYLDDRTDFVKALASELDFYYVNIRNYKTDGLSVAHKSVRLFKRRPDFIFVGRIHEQIDVNQPNVRGGSADVLIHHTGYTEDVYKEKNKHKRNMDILIQEVQQNRTGFNLYNLGNQYAQEGSYGKALSAFQEAFGLGKDRTYIPDLLSQMVICLTHLKRYAEGIRLANDAIAVYPSHADLYAVQGNLYKQMEHYEDALICYKHFLEIDESQPSAYTKRVESFLVEYLAAQVHMELGEEEEAYQAILRSLSLNRNYLPSKMMLVKWLQCRHKSGIEIISTINSSNSSDYNTVFSLLYNTRHPDLLQIIKSGSFNLEPYVKAVACLYAGEYEEARKLWNQIGEVNKDNGKDVLLLGVLTQDLRLLQMSRDVINLSDKEFKAVKSIMYKEPLQGLVPSSSLQAYLLELGRGFILVQEYDWFEYLSTQLSGISIRYRYLFSKLMHEYGFSEAAVDLILPGLRTEPHNPDLLQLLGDICRKYGNDEDALDCYKDLVRARPDMGSYTRLIRLLKRRGDKENVHKYKREMKMMYPLSNWAAMGD</sequence>
<proteinExistence type="predicted"/>
<dbReference type="CDD" id="cd02511">
    <property type="entry name" value="Beta4Glucosyltransferase"/>
    <property type="match status" value="1"/>
</dbReference>
<dbReference type="SUPFAM" id="SSF53448">
    <property type="entry name" value="Nucleotide-diphospho-sugar transferases"/>
    <property type="match status" value="1"/>
</dbReference>
<dbReference type="InterPro" id="IPR011990">
    <property type="entry name" value="TPR-like_helical_dom_sf"/>
</dbReference>
<dbReference type="SMART" id="SM00028">
    <property type="entry name" value="TPR"/>
    <property type="match status" value="5"/>
</dbReference>
<dbReference type="Proteomes" id="UP001597120">
    <property type="component" value="Unassembled WGS sequence"/>
</dbReference>
<dbReference type="InterPro" id="IPR029044">
    <property type="entry name" value="Nucleotide-diphossugar_trans"/>
</dbReference>
<accession>A0ABW3DAY7</accession>
<evidence type="ECO:0000259" key="2">
    <source>
        <dbReference type="Pfam" id="PF00535"/>
    </source>
</evidence>
<gene>
    <name evidence="3" type="ORF">ACFQ03_15100</name>
</gene>
<comment type="caution">
    <text evidence="3">The sequence shown here is derived from an EMBL/GenBank/DDBJ whole genome shotgun (WGS) entry which is preliminary data.</text>
</comment>
<evidence type="ECO:0000313" key="4">
    <source>
        <dbReference type="Proteomes" id="UP001597120"/>
    </source>
</evidence>
<dbReference type="GO" id="GO:0016757">
    <property type="term" value="F:glycosyltransferase activity"/>
    <property type="evidence" value="ECO:0007669"/>
    <property type="project" value="UniProtKB-KW"/>
</dbReference>
<dbReference type="Pfam" id="PF13181">
    <property type="entry name" value="TPR_8"/>
    <property type="match status" value="2"/>
</dbReference>
<feature type="repeat" description="TPR" evidence="1">
    <location>
        <begin position="193"/>
        <end position="226"/>
    </location>
</feature>
<feature type="domain" description="Glycosyltransferase 2-like" evidence="2">
    <location>
        <begin position="7"/>
        <end position="126"/>
    </location>
</feature>